<evidence type="ECO:0000256" key="1">
    <source>
        <dbReference type="SAM" id="Coils"/>
    </source>
</evidence>
<organism evidence="2 3">
    <name type="scientific">Salipaludibacillus agaradhaerens</name>
    <name type="common">Bacillus agaradhaerens</name>
    <dbReference type="NCBI Taxonomy" id="76935"/>
    <lineage>
        <taxon>Bacteria</taxon>
        <taxon>Bacillati</taxon>
        <taxon>Bacillota</taxon>
        <taxon>Bacilli</taxon>
        <taxon>Bacillales</taxon>
        <taxon>Bacillaceae</taxon>
    </lineage>
</organism>
<accession>A0A9Q4AZU9</accession>
<dbReference type="AlphaFoldDB" id="A0A9Q4AZU9"/>
<evidence type="ECO:0000313" key="2">
    <source>
        <dbReference type="EMBL" id="MCR6095708.1"/>
    </source>
</evidence>
<evidence type="ECO:0000313" key="3">
    <source>
        <dbReference type="Proteomes" id="UP001057753"/>
    </source>
</evidence>
<gene>
    <name evidence="2" type="ORF">HXA33_04055</name>
</gene>
<reference evidence="2" key="1">
    <citation type="submission" date="2020-06" db="EMBL/GenBank/DDBJ databases">
        <title>Insight into the genomes of haloalkaliphilic bacilli from Kenyan soda lakes.</title>
        <authorList>
            <person name="Mwirichia R."/>
            <person name="Villamizar G.C."/>
            <person name="Poehlein A."/>
            <person name="Mugweru J."/>
            <person name="Kipnyargis A."/>
            <person name="Kiplimo D."/>
            <person name="Orwa P."/>
            <person name="Daniel R."/>
        </authorList>
    </citation>
    <scope>NUCLEOTIDE SEQUENCE</scope>
    <source>
        <strain evidence="2">B1096_S55</strain>
    </source>
</reference>
<sequence>MKKSNFFAFIGCVFLILAACNDNEKGSTEKIDESDDLSTLVSTNKKLTEQLEDERQKIEELEEENRRLKNDILTYKQQAIETEEQHEDELALRVEIEEKLLDIFEYMHERNHDDLQTMLASNVTIDHELEALNIMEHDSGIDRTMHYLQFDPVPYIAQRGFSLVDDTHYTSDYAMYTLTDDGFQYDGGVEVVFSFEEEWKLSSIRYVQ</sequence>
<keyword evidence="3" id="KW-1185">Reference proteome</keyword>
<protein>
    <submittedName>
        <fullName evidence="2">Uncharacterized protein</fullName>
    </submittedName>
</protein>
<dbReference type="Proteomes" id="UP001057753">
    <property type="component" value="Unassembled WGS sequence"/>
</dbReference>
<dbReference type="PROSITE" id="PS51257">
    <property type="entry name" value="PROKAR_LIPOPROTEIN"/>
    <property type="match status" value="1"/>
</dbReference>
<feature type="coiled-coil region" evidence="1">
    <location>
        <begin position="37"/>
        <end position="85"/>
    </location>
</feature>
<dbReference type="EMBL" id="JABXYM010000001">
    <property type="protein sequence ID" value="MCR6095708.1"/>
    <property type="molecule type" value="Genomic_DNA"/>
</dbReference>
<name>A0A9Q4AZU9_SALAG</name>
<comment type="caution">
    <text evidence="2">The sequence shown here is derived from an EMBL/GenBank/DDBJ whole genome shotgun (WGS) entry which is preliminary data.</text>
</comment>
<dbReference type="RefSeq" id="WP_257820460.1">
    <property type="nucleotide sequence ID" value="NZ_JABXYM010000001.1"/>
</dbReference>
<keyword evidence="1" id="KW-0175">Coiled coil</keyword>
<proteinExistence type="predicted"/>